<dbReference type="OrthoDB" id="9812661at2"/>
<dbReference type="GO" id="GO:0009252">
    <property type="term" value="P:peptidoglycan biosynthetic process"/>
    <property type="evidence" value="ECO:0007669"/>
    <property type="project" value="UniProtKB-KW"/>
</dbReference>
<dbReference type="GO" id="GO:0005886">
    <property type="term" value="C:plasma membrane"/>
    <property type="evidence" value="ECO:0007669"/>
    <property type="project" value="TreeGrafter"/>
</dbReference>
<evidence type="ECO:0000256" key="8">
    <source>
        <dbReference type="ARBA" id="ARBA00023136"/>
    </source>
</evidence>
<evidence type="ECO:0000256" key="12">
    <source>
        <dbReference type="ARBA" id="ARBA00041185"/>
    </source>
</evidence>
<comment type="function">
    <text evidence="16">Peptidoglycan polymerase that is essential for cell division.</text>
</comment>
<keyword evidence="5" id="KW-0133">Cell shape</keyword>
<feature type="transmembrane region" description="Helical" evidence="17">
    <location>
        <begin position="319"/>
        <end position="346"/>
    </location>
</feature>
<keyword evidence="6" id="KW-0573">Peptidoglycan synthesis</keyword>
<evidence type="ECO:0000256" key="6">
    <source>
        <dbReference type="ARBA" id="ARBA00022984"/>
    </source>
</evidence>
<keyword evidence="3" id="KW-0808">Transferase</keyword>
<evidence type="ECO:0000256" key="1">
    <source>
        <dbReference type="ARBA" id="ARBA00004141"/>
    </source>
</evidence>
<dbReference type="EMBL" id="AZGD01000090">
    <property type="protein sequence ID" value="KRM19055.1"/>
    <property type="molecule type" value="Genomic_DNA"/>
</dbReference>
<feature type="transmembrane region" description="Helical" evidence="17">
    <location>
        <begin position="108"/>
        <end position="129"/>
    </location>
</feature>
<evidence type="ECO:0000256" key="4">
    <source>
        <dbReference type="ARBA" id="ARBA00022692"/>
    </source>
</evidence>
<evidence type="ECO:0000256" key="15">
    <source>
        <dbReference type="ARBA" id="ARBA00049902"/>
    </source>
</evidence>
<dbReference type="InterPro" id="IPR001182">
    <property type="entry name" value="FtsW/RodA"/>
</dbReference>
<dbReference type="PATRIC" id="fig|1423755.3.peg.898"/>
<dbReference type="GO" id="GO:0015648">
    <property type="term" value="F:lipid-linked peptidoglycan transporter activity"/>
    <property type="evidence" value="ECO:0007669"/>
    <property type="project" value="TreeGrafter"/>
</dbReference>
<proteinExistence type="inferred from homology"/>
<sequence>MYYFDYFIFIPFFLLCIIGILMVYSASSVNLSYAGMSTTSYLKKQIIYVILGIIIVNIFARSYTLKRIMESKIIVPLLWCFVILGLGYAVIFGESINGAKGWISIKGVFSIQPAEVAKLFFILYIARIFQNRVTSINNTKWQFKKKDYVYILSILMFIFFTPDFGGLAINLAIIIVMLVTVKAPKITTVVKSVIGLGALAYFIFTGLKYIDNPFKGTFFEYVYRRFEGVVDPFGHVLTSGKQLVNSFYAISNGGIFGSGIGNGIQKRGYLPEPHTDFILSVLAEEMGAVGILIVLGLLLLLISRILYVGYNSRTLPEMLACYGIGTFLTVESLFNIGAVVGFLPITGVTFPFVSYGGSSMVVLAATLGIAMSISNDVKYEKNHENQQDNNGTMKLIRK</sequence>
<dbReference type="GO" id="GO:0051301">
    <property type="term" value="P:cell division"/>
    <property type="evidence" value="ECO:0007669"/>
    <property type="project" value="UniProtKB-KW"/>
</dbReference>
<dbReference type="PANTHER" id="PTHR30474:SF2">
    <property type="entry name" value="PEPTIDOGLYCAN GLYCOSYLTRANSFERASE FTSW-RELATED"/>
    <property type="match status" value="1"/>
</dbReference>
<keyword evidence="18" id="KW-0132">Cell division</keyword>
<evidence type="ECO:0000256" key="13">
    <source>
        <dbReference type="ARBA" id="ARBA00041418"/>
    </source>
</evidence>
<evidence type="ECO:0000256" key="16">
    <source>
        <dbReference type="ARBA" id="ARBA00049966"/>
    </source>
</evidence>
<feature type="transmembrane region" description="Helical" evidence="17">
    <location>
        <begin position="193"/>
        <end position="210"/>
    </location>
</feature>
<evidence type="ECO:0000313" key="19">
    <source>
        <dbReference type="Proteomes" id="UP000051054"/>
    </source>
</evidence>
<dbReference type="GO" id="GO:0032153">
    <property type="term" value="C:cell division site"/>
    <property type="evidence" value="ECO:0007669"/>
    <property type="project" value="TreeGrafter"/>
</dbReference>
<dbReference type="Proteomes" id="UP000051054">
    <property type="component" value="Unassembled WGS sequence"/>
</dbReference>
<keyword evidence="8 17" id="KW-0472">Membrane</keyword>
<feature type="transmembrane region" description="Helical" evidence="17">
    <location>
        <begin position="6"/>
        <end position="26"/>
    </location>
</feature>
<name>A0A0R1WMT2_9LACO</name>
<evidence type="ECO:0000256" key="2">
    <source>
        <dbReference type="ARBA" id="ARBA00022676"/>
    </source>
</evidence>
<dbReference type="GO" id="GO:0008955">
    <property type="term" value="F:peptidoglycan glycosyltransferase activity"/>
    <property type="evidence" value="ECO:0007669"/>
    <property type="project" value="UniProtKB-EC"/>
</dbReference>
<evidence type="ECO:0000256" key="3">
    <source>
        <dbReference type="ARBA" id="ARBA00022679"/>
    </source>
</evidence>
<feature type="transmembrane region" description="Helical" evidence="17">
    <location>
        <begin position="46"/>
        <end position="64"/>
    </location>
</feature>
<dbReference type="EC" id="2.4.99.28" evidence="14"/>
<comment type="subcellular location">
    <subcellularLocation>
        <location evidence="1">Membrane</location>
        <topology evidence="1">Multi-pass membrane protein</topology>
    </subcellularLocation>
</comment>
<keyword evidence="18" id="KW-0131">Cell cycle</keyword>
<feature type="transmembrane region" description="Helical" evidence="17">
    <location>
        <begin position="149"/>
        <end position="181"/>
    </location>
</feature>
<organism evidence="18 19">
    <name type="scientific">Ligilactobacillus hayakitensis DSM 18933 = JCM 14209</name>
    <dbReference type="NCBI Taxonomy" id="1423755"/>
    <lineage>
        <taxon>Bacteria</taxon>
        <taxon>Bacillati</taxon>
        <taxon>Bacillota</taxon>
        <taxon>Bacilli</taxon>
        <taxon>Lactobacillales</taxon>
        <taxon>Lactobacillaceae</taxon>
        <taxon>Ligilactobacillus</taxon>
    </lineage>
</organism>
<gene>
    <name evidence="18" type="ORF">FC40_GL000844</name>
</gene>
<feature type="transmembrane region" description="Helical" evidence="17">
    <location>
        <begin position="76"/>
        <end position="96"/>
    </location>
</feature>
<feature type="transmembrane region" description="Helical" evidence="17">
    <location>
        <begin position="286"/>
        <end position="307"/>
    </location>
</feature>
<dbReference type="eggNOG" id="COG0772">
    <property type="taxonomic scope" value="Bacteria"/>
</dbReference>
<protein>
    <recommendedName>
        <fullName evidence="12">Probable peptidoglycan glycosyltransferase FtsW</fullName>
        <ecNumber evidence="14">2.4.99.28</ecNumber>
    </recommendedName>
    <alternativeName>
        <fullName evidence="13">Cell division protein FtsW</fullName>
    </alternativeName>
    <alternativeName>
        <fullName evidence="10">Cell wall polymerase</fullName>
    </alternativeName>
    <alternativeName>
        <fullName evidence="9">Peptidoglycan polymerase</fullName>
    </alternativeName>
</protein>
<keyword evidence="2" id="KW-0328">Glycosyltransferase</keyword>
<accession>A0A0R1WMT2</accession>
<keyword evidence="4 17" id="KW-0812">Transmembrane</keyword>
<comment type="caution">
    <text evidence="18">The sequence shown here is derived from an EMBL/GenBank/DDBJ whole genome shotgun (WGS) entry which is preliminary data.</text>
</comment>
<dbReference type="STRING" id="1423755.FC40_GL000844"/>
<reference evidence="18 19" key="1">
    <citation type="journal article" date="2015" name="Genome Announc.">
        <title>Expanding the biotechnology potential of lactobacilli through comparative genomics of 213 strains and associated genera.</title>
        <authorList>
            <person name="Sun Z."/>
            <person name="Harris H.M."/>
            <person name="McCann A."/>
            <person name="Guo C."/>
            <person name="Argimon S."/>
            <person name="Zhang W."/>
            <person name="Yang X."/>
            <person name="Jeffery I.B."/>
            <person name="Cooney J.C."/>
            <person name="Kagawa T.F."/>
            <person name="Liu W."/>
            <person name="Song Y."/>
            <person name="Salvetti E."/>
            <person name="Wrobel A."/>
            <person name="Rasinkangas P."/>
            <person name="Parkhill J."/>
            <person name="Rea M.C."/>
            <person name="O'Sullivan O."/>
            <person name="Ritari J."/>
            <person name="Douillard F.P."/>
            <person name="Paul Ross R."/>
            <person name="Yang R."/>
            <person name="Briner A.E."/>
            <person name="Felis G.E."/>
            <person name="de Vos W.M."/>
            <person name="Barrangou R."/>
            <person name="Klaenhammer T.R."/>
            <person name="Caufield P.W."/>
            <person name="Cui Y."/>
            <person name="Zhang H."/>
            <person name="O'Toole P.W."/>
        </authorList>
    </citation>
    <scope>NUCLEOTIDE SEQUENCE [LARGE SCALE GENOMIC DNA]</scope>
    <source>
        <strain evidence="18 19">DSM 18933</strain>
    </source>
</reference>
<dbReference type="PANTHER" id="PTHR30474">
    <property type="entry name" value="CELL CYCLE PROTEIN"/>
    <property type="match status" value="1"/>
</dbReference>
<comment type="similarity">
    <text evidence="11">Belongs to the SEDS family. FtsW subfamily.</text>
</comment>
<evidence type="ECO:0000313" key="18">
    <source>
        <dbReference type="EMBL" id="KRM19055.1"/>
    </source>
</evidence>
<keyword evidence="7 17" id="KW-1133">Transmembrane helix</keyword>
<dbReference type="Pfam" id="PF01098">
    <property type="entry name" value="FTSW_RODA_SPOVE"/>
    <property type="match status" value="1"/>
</dbReference>
<evidence type="ECO:0000256" key="14">
    <source>
        <dbReference type="ARBA" id="ARBA00044770"/>
    </source>
</evidence>
<evidence type="ECO:0000256" key="11">
    <source>
        <dbReference type="ARBA" id="ARBA00038053"/>
    </source>
</evidence>
<comment type="catalytic activity">
    <reaction evidence="15">
        <text>[GlcNAc-(1-&gt;4)-Mur2Ac(oyl-L-Ala-gamma-D-Glu-L-Lys-D-Ala-D-Ala)](n)-di-trans,octa-cis-undecaprenyl diphosphate + beta-D-GlcNAc-(1-&gt;4)-Mur2Ac(oyl-L-Ala-gamma-D-Glu-L-Lys-D-Ala-D-Ala)-di-trans,octa-cis-undecaprenyl diphosphate = [GlcNAc-(1-&gt;4)-Mur2Ac(oyl-L-Ala-gamma-D-Glu-L-Lys-D-Ala-D-Ala)](n+1)-di-trans,octa-cis-undecaprenyl diphosphate + di-trans,octa-cis-undecaprenyl diphosphate + H(+)</text>
        <dbReference type="Rhea" id="RHEA:23708"/>
        <dbReference type="Rhea" id="RHEA-COMP:9602"/>
        <dbReference type="Rhea" id="RHEA-COMP:9603"/>
        <dbReference type="ChEBI" id="CHEBI:15378"/>
        <dbReference type="ChEBI" id="CHEBI:58405"/>
        <dbReference type="ChEBI" id="CHEBI:60033"/>
        <dbReference type="ChEBI" id="CHEBI:78435"/>
        <dbReference type="EC" id="2.4.99.28"/>
    </reaction>
</comment>
<dbReference type="AlphaFoldDB" id="A0A0R1WMT2"/>
<evidence type="ECO:0000256" key="9">
    <source>
        <dbReference type="ARBA" id="ARBA00032370"/>
    </source>
</evidence>
<evidence type="ECO:0000256" key="5">
    <source>
        <dbReference type="ARBA" id="ARBA00022960"/>
    </source>
</evidence>
<dbReference type="GO" id="GO:0008360">
    <property type="term" value="P:regulation of cell shape"/>
    <property type="evidence" value="ECO:0007669"/>
    <property type="project" value="UniProtKB-KW"/>
</dbReference>
<evidence type="ECO:0000256" key="10">
    <source>
        <dbReference type="ARBA" id="ARBA00033270"/>
    </source>
</evidence>
<evidence type="ECO:0000256" key="17">
    <source>
        <dbReference type="SAM" id="Phobius"/>
    </source>
</evidence>
<keyword evidence="19" id="KW-1185">Reference proteome</keyword>
<evidence type="ECO:0000256" key="7">
    <source>
        <dbReference type="ARBA" id="ARBA00022989"/>
    </source>
</evidence>
<feature type="transmembrane region" description="Helical" evidence="17">
    <location>
        <begin position="352"/>
        <end position="373"/>
    </location>
</feature>